<feature type="compositionally biased region" description="Polar residues" evidence="1">
    <location>
        <begin position="31"/>
        <end position="41"/>
    </location>
</feature>
<reference evidence="2" key="2">
    <citation type="journal article" date="2015" name="Data Brief">
        <title>Shoot transcriptome of the giant reed, Arundo donax.</title>
        <authorList>
            <person name="Barrero R.A."/>
            <person name="Guerrero F.D."/>
            <person name="Moolhuijzen P."/>
            <person name="Goolsby J.A."/>
            <person name="Tidwell J."/>
            <person name="Bellgard S.E."/>
            <person name="Bellgard M.I."/>
        </authorList>
    </citation>
    <scope>NUCLEOTIDE SEQUENCE</scope>
    <source>
        <tissue evidence="2">Shoot tissue taken approximately 20 cm above the soil surface</tissue>
    </source>
</reference>
<sequence length="41" mass="4722">MQQLRIVTVTGFVTARREQRDNSDYCARTRGGSSRQESTLF</sequence>
<evidence type="ECO:0000256" key="1">
    <source>
        <dbReference type="SAM" id="MobiDB-lite"/>
    </source>
</evidence>
<name>A0A0A8XYB6_ARUDO</name>
<protein>
    <submittedName>
        <fullName evidence="2">Uncharacterized protein</fullName>
    </submittedName>
</protein>
<reference evidence="2" key="1">
    <citation type="submission" date="2014-09" db="EMBL/GenBank/DDBJ databases">
        <authorList>
            <person name="Magalhaes I.L.F."/>
            <person name="Oliveira U."/>
            <person name="Santos F.R."/>
            <person name="Vidigal T.H.D.A."/>
            <person name="Brescovit A.D."/>
            <person name="Santos A.J."/>
        </authorList>
    </citation>
    <scope>NUCLEOTIDE SEQUENCE</scope>
    <source>
        <tissue evidence="2">Shoot tissue taken approximately 20 cm above the soil surface</tissue>
    </source>
</reference>
<accession>A0A0A8XYB6</accession>
<dbReference type="AlphaFoldDB" id="A0A0A8XYB6"/>
<proteinExistence type="predicted"/>
<evidence type="ECO:0000313" key="2">
    <source>
        <dbReference type="EMBL" id="JAD18994.1"/>
    </source>
</evidence>
<dbReference type="EMBL" id="GBRH01278901">
    <property type="protein sequence ID" value="JAD18994.1"/>
    <property type="molecule type" value="Transcribed_RNA"/>
</dbReference>
<feature type="region of interest" description="Disordered" evidence="1">
    <location>
        <begin position="20"/>
        <end position="41"/>
    </location>
</feature>
<organism evidence="2">
    <name type="scientific">Arundo donax</name>
    <name type="common">Giant reed</name>
    <name type="synonym">Donax arundinaceus</name>
    <dbReference type="NCBI Taxonomy" id="35708"/>
    <lineage>
        <taxon>Eukaryota</taxon>
        <taxon>Viridiplantae</taxon>
        <taxon>Streptophyta</taxon>
        <taxon>Embryophyta</taxon>
        <taxon>Tracheophyta</taxon>
        <taxon>Spermatophyta</taxon>
        <taxon>Magnoliopsida</taxon>
        <taxon>Liliopsida</taxon>
        <taxon>Poales</taxon>
        <taxon>Poaceae</taxon>
        <taxon>PACMAD clade</taxon>
        <taxon>Arundinoideae</taxon>
        <taxon>Arundineae</taxon>
        <taxon>Arundo</taxon>
    </lineage>
</organism>